<dbReference type="OMA" id="FLWSHLI"/>
<dbReference type="InterPro" id="IPR050600">
    <property type="entry name" value="SETD3_SETD6_MTase"/>
</dbReference>
<dbReference type="PANTHER" id="PTHR13271">
    <property type="entry name" value="UNCHARACTERIZED PUTATIVE METHYLTRANSFERASE"/>
    <property type="match status" value="1"/>
</dbReference>
<dbReference type="SUPFAM" id="SSF82199">
    <property type="entry name" value="SET domain"/>
    <property type="match status" value="1"/>
</dbReference>
<keyword evidence="3" id="KW-1185">Reference proteome</keyword>
<dbReference type="InParanoid" id="G8JP39"/>
<evidence type="ECO:0000259" key="1">
    <source>
        <dbReference type="PROSITE" id="PS50280"/>
    </source>
</evidence>
<dbReference type="PROSITE" id="PS50280">
    <property type="entry name" value="SET"/>
    <property type="match status" value="1"/>
</dbReference>
<dbReference type="RefSeq" id="XP_003644761.1">
    <property type="nucleotide sequence ID" value="XM_003644713.1"/>
</dbReference>
<evidence type="ECO:0000313" key="2">
    <source>
        <dbReference type="EMBL" id="AET37944.1"/>
    </source>
</evidence>
<sequence>MLRDRLGELLEWGVSNGVQLPTGVEFRTCEEKGIVVVASERVEEAEFKLPAELILTSRLAEKHFSRHDNPNIWFKALVAKMKFSKEAVMVGDKDIALYFGKYMNCLPEEVDSPLIWKPDELELLDGTNIGGSISEKLDLIVNDWRYVINELGFDVPQAVQEQLVFAARMLAEPNDVSKDEIYNMLIKHPKDGEPHWLSFQAFIWSHLIFTSRAFPERILNSTCEISNVILLPILDLLNHSQHSKIEWAGDNGVFSFRKLEPVEVGDEIFNNYGGKSNEELLVGYGFVIEDNKCDYLALKIKPPFPVLKSMLKAGLSLPILDDYTTFAFDTSIEKNNTTDISRYSDGILYLINKHNDQLLWDLLSVYSFLEAGDEEDHNSLRCQLQGIQNLRESIEQRLKTTNVAPRCRASDSLKYQILSRRARYAEVYRQQQVQILKYSIQRLKDLEKDLVKSNKDKLLTFKSISHLDNDFLETILPALFESETEFENYDEVMILWVVLRSKTSPSLANGKFNSILEAYKSFRNATSATDFIKIQDSEDWNIAKTKYLTWFPNGTDHFSLEDLYFAFDFFTRHTYFRPSKSESIIVLGD</sequence>
<dbReference type="eggNOG" id="KOG1337">
    <property type="taxonomic scope" value="Eukaryota"/>
</dbReference>
<dbReference type="GO" id="GO:0005634">
    <property type="term" value="C:nucleus"/>
    <property type="evidence" value="ECO:0007669"/>
    <property type="project" value="TreeGrafter"/>
</dbReference>
<dbReference type="OrthoDB" id="42889at2759"/>
<dbReference type="InterPro" id="IPR001214">
    <property type="entry name" value="SET_dom"/>
</dbReference>
<dbReference type="FunCoup" id="G8JP39">
    <property type="interactions" value="321"/>
</dbReference>
<dbReference type="HOGENOM" id="CLU_030667_2_0_1"/>
<gene>
    <name evidence="2" type="ordered locus">Ecym_2195</name>
</gene>
<dbReference type="InterPro" id="IPR046341">
    <property type="entry name" value="SET_dom_sf"/>
</dbReference>
<feature type="domain" description="SET" evidence="1">
    <location>
        <begin position="22"/>
        <end position="273"/>
    </location>
</feature>
<dbReference type="AlphaFoldDB" id="G8JP39"/>
<protein>
    <recommendedName>
        <fullName evidence="1">SET domain-containing protein</fullName>
    </recommendedName>
</protein>
<dbReference type="GeneID" id="11471814"/>
<accession>G8JP39</accession>
<dbReference type="Gene3D" id="3.90.1410.10">
    <property type="entry name" value="set domain protein methyltransferase, domain 1"/>
    <property type="match status" value="1"/>
</dbReference>
<reference evidence="3" key="1">
    <citation type="journal article" date="2012" name="G3 (Bethesda)">
        <title>Pichia sorbitophila, an interspecies yeast hybrid reveals early steps of genome resolution following polyploidization.</title>
        <authorList>
            <person name="Leh Louis V."/>
            <person name="Despons L."/>
            <person name="Friedrich A."/>
            <person name="Martin T."/>
            <person name="Durrens P."/>
            <person name="Casaregola S."/>
            <person name="Neuveglise C."/>
            <person name="Fairhead C."/>
            <person name="Marck C."/>
            <person name="Cruz J.A."/>
            <person name="Straub M.L."/>
            <person name="Kugler V."/>
            <person name="Sacerdot C."/>
            <person name="Uzunov Z."/>
            <person name="Thierry A."/>
            <person name="Weiss S."/>
            <person name="Bleykasten C."/>
            <person name="De Montigny J."/>
            <person name="Jacques N."/>
            <person name="Jung P."/>
            <person name="Lemaire M."/>
            <person name="Mallet S."/>
            <person name="Morel G."/>
            <person name="Richard G.F."/>
            <person name="Sarkar A."/>
            <person name="Savel G."/>
            <person name="Schacherer J."/>
            <person name="Seret M.L."/>
            <person name="Talla E."/>
            <person name="Samson G."/>
            <person name="Jubin C."/>
            <person name="Poulain J."/>
            <person name="Vacherie B."/>
            <person name="Barbe V."/>
            <person name="Pelletier E."/>
            <person name="Sherman D.J."/>
            <person name="Westhof E."/>
            <person name="Weissenbach J."/>
            <person name="Baret P.V."/>
            <person name="Wincker P."/>
            <person name="Gaillardin C."/>
            <person name="Dujon B."/>
            <person name="Souciet J.L."/>
        </authorList>
    </citation>
    <scope>NUCLEOTIDE SEQUENCE [LARGE SCALE GENOMIC DNA]</scope>
    <source>
        <strain evidence="3">CBS 270.75 / DBVPG 7215 / KCTC 17166 / NRRL Y-17582</strain>
    </source>
</reference>
<dbReference type="Proteomes" id="UP000006790">
    <property type="component" value="Chromosome 2"/>
</dbReference>
<dbReference type="KEGG" id="erc:Ecym_2195"/>
<evidence type="ECO:0000313" key="3">
    <source>
        <dbReference type="Proteomes" id="UP000006790"/>
    </source>
</evidence>
<dbReference type="EMBL" id="CP002498">
    <property type="protein sequence ID" value="AET37944.1"/>
    <property type="molecule type" value="Genomic_DNA"/>
</dbReference>
<proteinExistence type="predicted"/>
<dbReference type="PANTHER" id="PTHR13271:SF34">
    <property type="entry name" value="N-LYSINE METHYLTRANSFERASE SETD6"/>
    <property type="match status" value="1"/>
</dbReference>
<dbReference type="GO" id="GO:0016279">
    <property type="term" value="F:protein-lysine N-methyltransferase activity"/>
    <property type="evidence" value="ECO:0007669"/>
    <property type="project" value="EnsemblFungi"/>
</dbReference>
<name>G8JP39_ERECY</name>
<organism evidence="2 3">
    <name type="scientific">Eremothecium cymbalariae (strain CBS 270.75 / DBVPG 7215 / KCTC 17166 / NRRL Y-17582)</name>
    <name type="common">Yeast</name>
    <dbReference type="NCBI Taxonomy" id="931890"/>
    <lineage>
        <taxon>Eukaryota</taxon>
        <taxon>Fungi</taxon>
        <taxon>Dikarya</taxon>
        <taxon>Ascomycota</taxon>
        <taxon>Saccharomycotina</taxon>
        <taxon>Saccharomycetes</taxon>
        <taxon>Saccharomycetales</taxon>
        <taxon>Saccharomycetaceae</taxon>
        <taxon>Eremothecium</taxon>
    </lineage>
</organism>
<dbReference type="STRING" id="931890.G8JP39"/>